<sequence>MATSSRWSLKQRLVVSFLVAIITGLNSPVNGCFTSIFCFGDSLTDTGNLLEISFSESGKLPHSAFPPNGRTFFHRPTGRYCDGRLVIDFVAEALGFEFLPPFYGSKNEKFEKGVNFAVSGATALNFTFLAERGIHKRSTNVSLEVELNNFNIYCNLFAHLLQLLRTSLIVVGEIGGNDYNYAFWQGKDTEKIRELVPLVVHDIASAINELIELGAATLLVPGNFPIGCSPSLLTQFQGSDKDNYDSLTGCLTWLNQFAQHHNDLLQKAIQILRTHHPNVGIIYVDYYNTAMRFYRSPEQFGFKETVKACCGVGGPYNYNPSRSCGYPPLKRCCNDPSSYISWDGEISLS</sequence>
<evidence type="ECO:0000256" key="3">
    <source>
        <dbReference type="ARBA" id="ARBA00022801"/>
    </source>
</evidence>
<dbReference type="InterPro" id="IPR035669">
    <property type="entry name" value="SGNH_plant_lipase-like"/>
</dbReference>
<name>A0A6A3BCB5_HIBSY</name>
<feature type="signal peptide" evidence="5">
    <location>
        <begin position="1"/>
        <end position="31"/>
    </location>
</feature>
<reference evidence="6" key="1">
    <citation type="submission" date="2019-09" db="EMBL/GenBank/DDBJ databases">
        <title>Draft genome information of white flower Hibiscus syriacus.</title>
        <authorList>
            <person name="Kim Y.-M."/>
        </authorList>
    </citation>
    <scope>NUCLEOTIDE SEQUENCE [LARGE SCALE GENOMIC DNA]</scope>
    <source>
        <strain evidence="6">YM2019G1</strain>
    </source>
</reference>
<keyword evidence="3" id="KW-0378">Hydrolase</keyword>
<organism evidence="6 7">
    <name type="scientific">Hibiscus syriacus</name>
    <name type="common">Rose of Sharon</name>
    <dbReference type="NCBI Taxonomy" id="106335"/>
    <lineage>
        <taxon>Eukaryota</taxon>
        <taxon>Viridiplantae</taxon>
        <taxon>Streptophyta</taxon>
        <taxon>Embryophyta</taxon>
        <taxon>Tracheophyta</taxon>
        <taxon>Spermatophyta</taxon>
        <taxon>Magnoliopsida</taxon>
        <taxon>eudicotyledons</taxon>
        <taxon>Gunneridae</taxon>
        <taxon>Pentapetalae</taxon>
        <taxon>rosids</taxon>
        <taxon>malvids</taxon>
        <taxon>Malvales</taxon>
        <taxon>Malvaceae</taxon>
        <taxon>Malvoideae</taxon>
        <taxon>Hibiscus</taxon>
    </lineage>
</organism>
<keyword evidence="2 5" id="KW-0732">Signal</keyword>
<protein>
    <submittedName>
        <fullName evidence="6">GDSL esterase/lipase</fullName>
    </submittedName>
</protein>
<gene>
    <name evidence="6" type="ORF">F3Y22_tig00110206pilonHSYRG00320</name>
</gene>
<dbReference type="CDD" id="cd01837">
    <property type="entry name" value="SGNH_plant_lipase_like"/>
    <property type="match status" value="1"/>
</dbReference>
<dbReference type="Proteomes" id="UP000436088">
    <property type="component" value="Unassembled WGS sequence"/>
</dbReference>
<dbReference type="PANTHER" id="PTHR22835">
    <property type="entry name" value="ZINC FINGER FYVE DOMAIN CONTAINING PROTEIN"/>
    <property type="match status" value="1"/>
</dbReference>
<comment type="similarity">
    <text evidence="1">Belongs to the 'GDSL' lipolytic enzyme family.</text>
</comment>
<keyword evidence="7" id="KW-1185">Reference proteome</keyword>
<dbReference type="InterPro" id="IPR036514">
    <property type="entry name" value="SGNH_hydro_sf"/>
</dbReference>
<evidence type="ECO:0000256" key="4">
    <source>
        <dbReference type="ARBA" id="ARBA00023180"/>
    </source>
</evidence>
<dbReference type="EMBL" id="VEPZ02000876">
    <property type="protein sequence ID" value="KAE8713681.1"/>
    <property type="molecule type" value="Genomic_DNA"/>
</dbReference>
<dbReference type="Gene3D" id="3.40.50.1110">
    <property type="entry name" value="SGNH hydrolase"/>
    <property type="match status" value="1"/>
</dbReference>
<evidence type="ECO:0000313" key="6">
    <source>
        <dbReference type="EMBL" id="KAE8713681.1"/>
    </source>
</evidence>
<evidence type="ECO:0000256" key="5">
    <source>
        <dbReference type="SAM" id="SignalP"/>
    </source>
</evidence>
<proteinExistence type="inferred from homology"/>
<evidence type="ECO:0000256" key="2">
    <source>
        <dbReference type="ARBA" id="ARBA00022729"/>
    </source>
</evidence>
<dbReference type="AlphaFoldDB" id="A0A6A3BCB5"/>
<dbReference type="Pfam" id="PF00657">
    <property type="entry name" value="Lipase_GDSL"/>
    <property type="match status" value="1"/>
</dbReference>
<evidence type="ECO:0000313" key="7">
    <source>
        <dbReference type="Proteomes" id="UP000436088"/>
    </source>
</evidence>
<accession>A0A6A3BCB5</accession>
<comment type="caution">
    <text evidence="6">The sequence shown here is derived from an EMBL/GenBank/DDBJ whole genome shotgun (WGS) entry which is preliminary data.</text>
</comment>
<dbReference type="PANTHER" id="PTHR22835:SF683">
    <property type="entry name" value="OS05G0506800 PROTEIN"/>
    <property type="match status" value="1"/>
</dbReference>
<dbReference type="InterPro" id="IPR001087">
    <property type="entry name" value="GDSL"/>
</dbReference>
<dbReference type="GO" id="GO:0016788">
    <property type="term" value="F:hydrolase activity, acting on ester bonds"/>
    <property type="evidence" value="ECO:0007669"/>
    <property type="project" value="InterPro"/>
</dbReference>
<feature type="chain" id="PRO_5025447886" evidence="5">
    <location>
        <begin position="32"/>
        <end position="349"/>
    </location>
</feature>
<dbReference type="SUPFAM" id="SSF52266">
    <property type="entry name" value="SGNH hydrolase"/>
    <property type="match status" value="1"/>
</dbReference>
<evidence type="ECO:0000256" key="1">
    <source>
        <dbReference type="ARBA" id="ARBA00008668"/>
    </source>
</evidence>
<keyword evidence="4" id="KW-0325">Glycoprotein</keyword>